<reference evidence="3 4" key="1">
    <citation type="submission" date="2014-04" db="EMBL/GenBank/DDBJ databases">
        <authorList>
            <consortium name="DOE Joint Genome Institute"/>
            <person name="Kuo A."/>
            <person name="Tarkka M."/>
            <person name="Buscot F."/>
            <person name="Kohler A."/>
            <person name="Nagy L.G."/>
            <person name="Floudas D."/>
            <person name="Copeland A."/>
            <person name="Barry K.W."/>
            <person name="Cichocki N."/>
            <person name="Veneault-Fourrey C."/>
            <person name="LaButti K."/>
            <person name="Lindquist E.A."/>
            <person name="Lipzen A."/>
            <person name="Lundell T."/>
            <person name="Morin E."/>
            <person name="Murat C."/>
            <person name="Sun H."/>
            <person name="Tunlid A."/>
            <person name="Henrissat B."/>
            <person name="Grigoriev I.V."/>
            <person name="Hibbett D.S."/>
            <person name="Martin F."/>
            <person name="Nordberg H.P."/>
            <person name="Cantor M.N."/>
            <person name="Hua S.X."/>
        </authorList>
    </citation>
    <scope>NUCLEOTIDE SEQUENCE [LARGE SCALE GENOMIC DNA]</scope>
    <source>
        <strain evidence="3 4">F 1598</strain>
    </source>
</reference>
<keyword evidence="4" id="KW-1185">Reference proteome</keyword>
<organism evidence="3 4">
    <name type="scientific">Piloderma croceum (strain F 1598)</name>
    <dbReference type="NCBI Taxonomy" id="765440"/>
    <lineage>
        <taxon>Eukaryota</taxon>
        <taxon>Fungi</taxon>
        <taxon>Dikarya</taxon>
        <taxon>Basidiomycota</taxon>
        <taxon>Agaricomycotina</taxon>
        <taxon>Agaricomycetes</taxon>
        <taxon>Agaricomycetidae</taxon>
        <taxon>Atheliales</taxon>
        <taxon>Atheliaceae</taxon>
        <taxon>Piloderma</taxon>
    </lineage>
</organism>
<dbReference type="AlphaFoldDB" id="A0A0C3EJY3"/>
<gene>
    <name evidence="3" type="ORF">PILCRDRAFT_829472</name>
</gene>
<keyword evidence="2" id="KW-0812">Transmembrane</keyword>
<feature type="transmembrane region" description="Helical" evidence="2">
    <location>
        <begin position="171"/>
        <end position="194"/>
    </location>
</feature>
<dbReference type="HOGENOM" id="CLU_044614_0_0_1"/>
<name>A0A0C3EJY3_PILCF</name>
<feature type="transmembrane region" description="Helical" evidence="2">
    <location>
        <begin position="215"/>
        <end position="241"/>
    </location>
</feature>
<evidence type="ECO:0000256" key="2">
    <source>
        <dbReference type="SAM" id="Phobius"/>
    </source>
</evidence>
<evidence type="ECO:0000313" key="3">
    <source>
        <dbReference type="EMBL" id="KIM72940.1"/>
    </source>
</evidence>
<feature type="transmembrane region" description="Helical" evidence="2">
    <location>
        <begin position="20"/>
        <end position="43"/>
    </location>
</feature>
<protein>
    <submittedName>
        <fullName evidence="3">Uncharacterized protein</fullName>
    </submittedName>
</protein>
<sequence length="339" mass="37099">MSSSNITHAELVNMRTNLVGGYMGSMFYGINLCVYIAAIYFLFNRKNKQEPFQWTIFIFATLLFAGATMITGAGIKMDQITLIDSQVNPNDPTATGLSFNSQVLLNRLNLFLNGVYIATNFIADLLILYRLYFVWGRNLWVVSIPFLIFLASTACSIIVEYQSTAETSVVISFAIPYFCLSVALTIISTLLITVRLMAGRRVVQKVLGTSHSTPYVSVAAMIIESAAIYSVVGIFFIAFLITKNPGQNVLNPMIGQAMCISPNLIIARVAAGQSFSKDTFTRRTTTHIGFVSSLGHFNDKSEATKSSPSMFKGRSETSVAGSERSSSKSDGVTLHESIV</sequence>
<dbReference type="EMBL" id="KN833100">
    <property type="protein sequence ID" value="KIM72940.1"/>
    <property type="molecule type" value="Genomic_DNA"/>
</dbReference>
<feature type="transmembrane region" description="Helical" evidence="2">
    <location>
        <begin position="139"/>
        <end position="159"/>
    </location>
</feature>
<evidence type="ECO:0000313" key="4">
    <source>
        <dbReference type="Proteomes" id="UP000054166"/>
    </source>
</evidence>
<reference evidence="4" key="2">
    <citation type="submission" date="2015-01" db="EMBL/GenBank/DDBJ databases">
        <title>Evolutionary Origins and Diversification of the Mycorrhizal Mutualists.</title>
        <authorList>
            <consortium name="DOE Joint Genome Institute"/>
            <consortium name="Mycorrhizal Genomics Consortium"/>
            <person name="Kohler A."/>
            <person name="Kuo A."/>
            <person name="Nagy L.G."/>
            <person name="Floudas D."/>
            <person name="Copeland A."/>
            <person name="Barry K.W."/>
            <person name="Cichocki N."/>
            <person name="Veneault-Fourrey C."/>
            <person name="LaButti K."/>
            <person name="Lindquist E.A."/>
            <person name="Lipzen A."/>
            <person name="Lundell T."/>
            <person name="Morin E."/>
            <person name="Murat C."/>
            <person name="Riley R."/>
            <person name="Ohm R."/>
            <person name="Sun H."/>
            <person name="Tunlid A."/>
            <person name="Henrissat B."/>
            <person name="Grigoriev I.V."/>
            <person name="Hibbett D.S."/>
            <person name="Martin F."/>
        </authorList>
    </citation>
    <scope>NUCLEOTIDE SEQUENCE [LARGE SCALE GENOMIC DNA]</scope>
    <source>
        <strain evidence="4">F 1598</strain>
    </source>
</reference>
<feature type="transmembrane region" description="Helical" evidence="2">
    <location>
        <begin position="253"/>
        <end position="271"/>
    </location>
</feature>
<feature type="transmembrane region" description="Helical" evidence="2">
    <location>
        <begin position="110"/>
        <end position="132"/>
    </location>
</feature>
<dbReference type="InParanoid" id="A0A0C3EJY3"/>
<dbReference type="Proteomes" id="UP000054166">
    <property type="component" value="Unassembled WGS sequence"/>
</dbReference>
<feature type="compositionally biased region" description="Polar residues" evidence="1">
    <location>
        <begin position="316"/>
        <end position="330"/>
    </location>
</feature>
<feature type="region of interest" description="Disordered" evidence="1">
    <location>
        <begin position="301"/>
        <end position="339"/>
    </location>
</feature>
<evidence type="ECO:0000256" key="1">
    <source>
        <dbReference type="SAM" id="MobiDB-lite"/>
    </source>
</evidence>
<proteinExistence type="predicted"/>
<keyword evidence="2" id="KW-1133">Transmembrane helix</keyword>
<dbReference type="OrthoDB" id="2905268at2759"/>
<feature type="transmembrane region" description="Helical" evidence="2">
    <location>
        <begin position="55"/>
        <end position="75"/>
    </location>
</feature>
<keyword evidence="2" id="KW-0472">Membrane</keyword>
<accession>A0A0C3EJY3</accession>